<dbReference type="Gene3D" id="1.10.510.10">
    <property type="entry name" value="Transferase(Phosphotransferase) domain 1"/>
    <property type="match status" value="2"/>
</dbReference>
<reference evidence="5 6" key="1">
    <citation type="submission" date="2017-11" db="EMBL/GenBank/DDBJ databases">
        <title>The genome of Rhizophagus clarus HR1 reveals common genetic basis of auxotrophy among arbuscular mycorrhizal fungi.</title>
        <authorList>
            <person name="Kobayashi Y."/>
        </authorList>
    </citation>
    <scope>NUCLEOTIDE SEQUENCE [LARGE SCALE GENOMIC DNA]</scope>
    <source>
        <strain evidence="5 6">HR1</strain>
    </source>
</reference>
<proteinExistence type="predicted"/>
<dbReference type="Proteomes" id="UP000247702">
    <property type="component" value="Unassembled WGS sequence"/>
</dbReference>
<dbReference type="GO" id="GO:0097527">
    <property type="term" value="P:necroptotic signaling pathway"/>
    <property type="evidence" value="ECO:0007669"/>
    <property type="project" value="TreeGrafter"/>
</dbReference>
<dbReference type="InterPro" id="IPR011009">
    <property type="entry name" value="Kinase-like_dom_sf"/>
</dbReference>
<evidence type="ECO:0000256" key="1">
    <source>
        <dbReference type="ARBA" id="ARBA00022741"/>
    </source>
</evidence>
<evidence type="ECO:0000313" key="5">
    <source>
        <dbReference type="EMBL" id="GBB83677.1"/>
    </source>
</evidence>
<feature type="binding site" evidence="3">
    <location>
        <position position="49"/>
    </location>
    <ligand>
        <name>ATP</name>
        <dbReference type="ChEBI" id="CHEBI:30616"/>
    </ligand>
</feature>
<dbReference type="InterPro" id="IPR017441">
    <property type="entry name" value="Protein_kinase_ATP_BS"/>
</dbReference>
<dbReference type="STRING" id="94130.A0A2Z6Q1M7"/>
<keyword evidence="2 3" id="KW-0067">ATP-binding</keyword>
<evidence type="ECO:0000256" key="3">
    <source>
        <dbReference type="PROSITE-ProRule" id="PRU10141"/>
    </source>
</evidence>
<evidence type="ECO:0000259" key="4">
    <source>
        <dbReference type="PROSITE" id="PS50011"/>
    </source>
</evidence>
<dbReference type="EMBL" id="BEXD01000044">
    <property type="protein sequence ID" value="GBB83677.1"/>
    <property type="molecule type" value="Genomic_DNA"/>
</dbReference>
<evidence type="ECO:0000313" key="6">
    <source>
        <dbReference type="Proteomes" id="UP000247702"/>
    </source>
</evidence>
<dbReference type="PANTHER" id="PTHR44329">
    <property type="entry name" value="SERINE/THREONINE-PROTEIN KINASE TNNI3K-RELATED"/>
    <property type="match status" value="1"/>
</dbReference>
<evidence type="ECO:0000256" key="2">
    <source>
        <dbReference type="ARBA" id="ARBA00022840"/>
    </source>
</evidence>
<feature type="domain" description="Protein kinase" evidence="4">
    <location>
        <begin position="20"/>
        <end position="289"/>
    </location>
</feature>
<keyword evidence="1 3" id="KW-0547">Nucleotide-binding</keyword>
<dbReference type="PRINTS" id="PR00109">
    <property type="entry name" value="TYRKINASE"/>
</dbReference>
<dbReference type="Pfam" id="PF07714">
    <property type="entry name" value="PK_Tyr_Ser-Thr"/>
    <property type="match status" value="2"/>
</dbReference>
<organism evidence="5 6">
    <name type="scientific">Rhizophagus clarus</name>
    <dbReference type="NCBI Taxonomy" id="94130"/>
    <lineage>
        <taxon>Eukaryota</taxon>
        <taxon>Fungi</taxon>
        <taxon>Fungi incertae sedis</taxon>
        <taxon>Mucoromycota</taxon>
        <taxon>Glomeromycotina</taxon>
        <taxon>Glomeromycetes</taxon>
        <taxon>Glomerales</taxon>
        <taxon>Glomeraceae</taxon>
        <taxon>Rhizophagus</taxon>
    </lineage>
</organism>
<gene>
    <name evidence="5" type="ORF">RclHR1_10370014</name>
</gene>
<dbReference type="InterPro" id="IPR001245">
    <property type="entry name" value="Ser-Thr/Tyr_kinase_cat_dom"/>
</dbReference>
<sequence length="639" mass="74321">MASFNGWTDGDIDYFEYNNFSNMTKIGDGSFGIVNSADWKIYGIKTALKTLLNNSSIENNLNSFINELKNLKNVSFHPNVNGFYGITKEPWSNNYIMVLEYANQGNLREYLKNRFEFLQWSDKIQMALDVVCGLKCLHFNKIIHRNLHAKNILVNNNRLMIADFGTSKQLTETTNNSYSMGNTVGMPEYNEPQVYKIIKYIKDNKSDIYSLGVLLWEISSGHPPFLDYPRNVLTSHISYNNLREEPIKNTPLKYQHLYQKCWNGDPDLRPDIEEVYEILSQLKTEDPFHLQFSQPIINEINNNSNNDDLNIPDSLNNKNFSFKKILNKINRIRINNNTITSKFKYSSKSGNTIMDKFISEKNLLWIPNNMLINVEYLDKGGFGIIHKAIWLDKDGNKEVVLKDRSNLGENLDEFLNEWNYHERCLNSPEIINFYGFTKNSNTLDYMAVIDYANKGSLRRNLTEIIEYSWKQKLYMLYKIISGLNEIHNQNLIHCDIHDGNILIHRDKKGKEDKVYISDFGICQPMKSFLKDSIFGCIPFMAPETLSGRPYTSAHDIYSFSIIMWEFTSGVPPFYFRNHDKDLCISICKGERPEIIENIPQCYTDLMEICWNEDPLKRPSALEVKGIIGDWIYHSPNKVN</sequence>
<feature type="domain" description="Protein kinase" evidence="4">
    <location>
        <begin position="371"/>
        <end position="631"/>
    </location>
</feature>
<dbReference type="SUPFAM" id="SSF56112">
    <property type="entry name" value="Protein kinase-like (PK-like)"/>
    <property type="match status" value="2"/>
</dbReference>
<protein>
    <recommendedName>
        <fullName evidence="4">Protein kinase domain-containing protein</fullName>
    </recommendedName>
</protein>
<comment type="caution">
    <text evidence="5">The sequence shown here is derived from an EMBL/GenBank/DDBJ whole genome shotgun (WGS) entry which is preliminary data.</text>
</comment>
<dbReference type="GO" id="GO:0004672">
    <property type="term" value="F:protein kinase activity"/>
    <property type="evidence" value="ECO:0007669"/>
    <property type="project" value="InterPro"/>
</dbReference>
<dbReference type="PROSITE" id="PS50011">
    <property type="entry name" value="PROTEIN_KINASE_DOM"/>
    <property type="match status" value="2"/>
</dbReference>
<accession>A0A2Z6Q1M7</accession>
<keyword evidence="6" id="KW-1185">Reference proteome</keyword>
<dbReference type="InterPro" id="IPR000719">
    <property type="entry name" value="Prot_kinase_dom"/>
</dbReference>
<dbReference type="InterPro" id="IPR051681">
    <property type="entry name" value="Ser/Thr_Kinases-Pseudokinases"/>
</dbReference>
<name>A0A2Z6Q1M7_9GLOM</name>
<dbReference type="GO" id="GO:0005524">
    <property type="term" value="F:ATP binding"/>
    <property type="evidence" value="ECO:0007669"/>
    <property type="project" value="UniProtKB-UniRule"/>
</dbReference>
<dbReference type="AlphaFoldDB" id="A0A2Z6Q1M7"/>
<dbReference type="PANTHER" id="PTHR44329:SF298">
    <property type="entry name" value="MIXED LINEAGE KINASE DOMAIN-LIKE PROTEIN"/>
    <property type="match status" value="1"/>
</dbReference>
<dbReference type="PROSITE" id="PS00107">
    <property type="entry name" value="PROTEIN_KINASE_ATP"/>
    <property type="match status" value="1"/>
</dbReference>